<organism evidence="1 2">
    <name type="scientific">Leucogyrophana mollusca</name>
    <dbReference type="NCBI Taxonomy" id="85980"/>
    <lineage>
        <taxon>Eukaryota</taxon>
        <taxon>Fungi</taxon>
        <taxon>Dikarya</taxon>
        <taxon>Basidiomycota</taxon>
        <taxon>Agaricomycotina</taxon>
        <taxon>Agaricomycetes</taxon>
        <taxon>Agaricomycetidae</taxon>
        <taxon>Boletales</taxon>
        <taxon>Boletales incertae sedis</taxon>
        <taxon>Leucogyrophana</taxon>
    </lineage>
</organism>
<accession>A0ACB8AUV4</accession>
<comment type="caution">
    <text evidence="1">The sequence shown here is derived from an EMBL/GenBank/DDBJ whole genome shotgun (WGS) entry which is preliminary data.</text>
</comment>
<reference evidence="1" key="1">
    <citation type="journal article" date="2021" name="New Phytol.">
        <title>Evolutionary innovations through gain and loss of genes in the ectomycorrhizal Boletales.</title>
        <authorList>
            <person name="Wu G."/>
            <person name="Miyauchi S."/>
            <person name="Morin E."/>
            <person name="Kuo A."/>
            <person name="Drula E."/>
            <person name="Varga T."/>
            <person name="Kohler A."/>
            <person name="Feng B."/>
            <person name="Cao Y."/>
            <person name="Lipzen A."/>
            <person name="Daum C."/>
            <person name="Hundley H."/>
            <person name="Pangilinan J."/>
            <person name="Johnson J."/>
            <person name="Barry K."/>
            <person name="LaButti K."/>
            <person name="Ng V."/>
            <person name="Ahrendt S."/>
            <person name="Min B."/>
            <person name="Choi I.G."/>
            <person name="Park H."/>
            <person name="Plett J.M."/>
            <person name="Magnuson J."/>
            <person name="Spatafora J.W."/>
            <person name="Nagy L.G."/>
            <person name="Henrissat B."/>
            <person name="Grigoriev I.V."/>
            <person name="Yang Z.L."/>
            <person name="Xu J."/>
            <person name="Martin F.M."/>
        </authorList>
    </citation>
    <scope>NUCLEOTIDE SEQUENCE</scope>
    <source>
        <strain evidence="1">KUC20120723A-06</strain>
    </source>
</reference>
<keyword evidence="2" id="KW-1185">Reference proteome</keyword>
<name>A0ACB8AUV4_9AGAM</name>
<gene>
    <name evidence="1" type="ORF">BV22DRAFT_1188491</name>
</gene>
<protein>
    <submittedName>
        <fullName evidence="1">Uncharacterized protein</fullName>
    </submittedName>
</protein>
<evidence type="ECO:0000313" key="2">
    <source>
        <dbReference type="Proteomes" id="UP000790709"/>
    </source>
</evidence>
<dbReference type="EMBL" id="MU267192">
    <property type="protein sequence ID" value="KAH7917201.1"/>
    <property type="molecule type" value="Genomic_DNA"/>
</dbReference>
<evidence type="ECO:0000313" key="1">
    <source>
        <dbReference type="EMBL" id="KAH7917201.1"/>
    </source>
</evidence>
<dbReference type="Proteomes" id="UP000790709">
    <property type="component" value="Unassembled WGS sequence"/>
</dbReference>
<feature type="non-terminal residue" evidence="1">
    <location>
        <position position="1"/>
    </location>
</feature>
<sequence length="376" mass="42484">SSQALQLLAAIEDTHKSDRAFQNFRIKLANYLNDALPCHGIPLPNDRRIKLVPADTISEFRYLWVNYESKVDWRLATDHLRCSPDFYNASRYDCVLYQVDANSFAFARLIFIFKRCVGRPDSNPHGAHWRYDTVRLDARDPKEHDQDGPSERRHATEAFSLNGGYLPCRYGPTGWRPPPVHHLTHHGSTQVEIHDAFTARSMCALRPTCGIALFFEHPPGLDVGDLPDCGELWDRTSRCGVGQPKVARLWTSSDFPEVAMSAISFSRMSHPNRQSVLASKLSTSAPSASIKLLHQRVFYFAISVSFSTLHSVLSMVRAARSLWAHAPRHYYIRQGSLTALPCLSSIVNPIYNSVFPSPISTLCEVERTRNSTQYLP</sequence>
<proteinExistence type="predicted"/>